<name>A0AC34FGF3_9BILA</name>
<reference evidence="2" key="1">
    <citation type="submission" date="2022-11" db="UniProtKB">
        <authorList>
            <consortium name="WormBaseParasite"/>
        </authorList>
    </citation>
    <scope>IDENTIFICATION</scope>
</reference>
<accession>A0AC34FGF3</accession>
<organism evidence="1 2">
    <name type="scientific">Panagrolaimus sp. ES5</name>
    <dbReference type="NCBI Taxonomy" id="591445"/>
    <lineage>
        <taxon>Eukaryota</taxon>
        <taxon>Metazoa</taxon>
        <taxon>Ecdysozoa</taxon>
        <taxon>Nematoda</taxon>
        <taxon>Chromadorea</taxon>
        <taxon>Rhabditida</taxon>
        <taxon>Tylenchina</taxon>
        <taxon>Panagrolaimomorpha</taxon>
        <taxon>Panagrolaimoidea</taxon>
        <taxon>Panagrolaimidae</taxon>
        <taxon>Panagrolaimus</taxon>
    </lineage>
</organism>
<dbReference type="Proteomes" id="UP000887579">
    <property type="component" value="Unplaced"/>
</dbReference>
<sequence length="91" mass="10703">MDIKKDKLQLFIATCLYLVAKYEEVSLPHITDFVYYADSSFTQRDIMAMERKVFLAVNFDMGFAYPIFFLICYRYVLPSSSMAMVHNLSKF</sequence>
<dbReference type="WBParaSite" id="ES5_v2.g16215.t1">
    <property type="protein sequence ID" value="ES5_v2.g16215.t1"/>
    <property type="gene ID" value="ES5_v2.g16215"/>
</dbReference>
<proteinExistence type="predicted"/>
<protein>
    <submittedName>
        <fullName evidence="2">Cyclin N-terminal domain-containing protein</fullName>
    </submittedName>
</protein>
<evidence type="ECO:0000313" key="1">
    <source>
        <dbReference type="Proteomes" id="UP000887579"/>
    </source>
</evidence>
<evidence type="ECO:0000313" key="2">
    <source>
        <dbReference type="WBParaSite" id="ES5_v2.g16215.t1"/>
    </source>
</evidence>